<feature type="region of interest" description="Disordered" evidence="1">
    <location>
        <begin position="24"/>
        <end position="109"/>
    </location>
</feature>
<dbReference type="Proteomes" id="UP000827986">
    <property type="component" value="Unassembled WGS sequence"/>
</dbReference>
<organism evidence="2 3">
    <name type="scientific">Mauremys mutica</name>
    <name type="common">yellowpond turtle</name>
    <dbReference type="NCBI Taxonomy" id="74926"/>
    <lineage>
        <taxon>Eukaryota</taxon>
        <taxon>Metazoa</taxon>
        <taxon>Chordata</taxon>
        <taxon>Craniata</taxon>
        <taxon>Vertebrata</taxon>
        <taxon>Euteleostomi</taxon>
        <taxon>Archelosauria</taxon>
        <taxon>Testudinata</taxon>
        <taxon>Testudines</taxon>
        <taxon>Cryptodira</taxon>
        <taxon>Durocryptodira</taxon>
        <taxon>Testudinoidea</taxon>
        <taxon>Geoemydidae</taxon>
        <taxon>Geoemydinae</taxon>
        <taxon>Mauremys</taxon>
    </lineage>
</organism>
<protein>
    <submittedName>
        <fullName evidence="2">Uncharacterized protein</fullName>
    </submittedName>
</protein>
<name>A0A9D3WWF9_9SAUR</name>
<dbReference type="AlphaFoldDB" id="A0A9D3WWF9"/>
<reference evidence="2" key="1">
    <citation type="submission" date="2021-09" db="EMBL/GenBank/DDBJ databases">
        <title>The genome of Mauremys mutica provides insights into the evolution of semi-aquatic lifestyle.</title>
        <authorList>
            <person name="Gong S."/>
            <person name="Gao Y."/>
        </authorList>
    </citation>
    <scope>NUCLEOTIDE SEQUENCE</scope>
    <source>
        <strain evidence="2">MM-2020</strain>
        <tissue evidence="2">Muscle</tissue>
    </source>
</reference>
<evidence type="ECO:0000313" key="3">
    <source>
        <dbReference type="Proteomes" id="UP000827986"/>
    </source>
</evidence>
<accession>A0A9D3WWF9</accession>
<gene>
    <name evidence="2" type="ORF">KIL84_013989</name>
</gene>
<proteinExistence type="predicted"/>
<evidence type="ECO:0000313" key="2">
    <source>
        <dbReference type="EMBL" id="KAH1169399.1"/>
    </source>
</evidence>
<dbReference type="EMBL" id="JAHDVG010000485">
    <property type="protein sequence ID" value="KAH1169399.1"/>
    <property type="molecule type" value="Genomic_DNA"/>
</dbReference>
<keyword evidence="3" id="KW-1185">Reference proteome</keyword>
<sequence>MKTELEPGFPTLSPARFPAAVAARRPGSYSPAQCGAASSARPQQGKGSPSPLRVAAALPSVSGEPRAGKQTGHQVNPEPRPPKAGVHLDYHSSEKSAQPPGHHLKIITG</sequence>
<comment type="caution">
    <text evidence="2">The sequence shown here is derived from an EMBL/GenBank/DDBJ whole genome shotgun (WGS) entry which is preliminary data.</text>
</comment>
<evidence type="ECO:0000256" key="1">
    <source>
        <dbReference type="SAM" id="MobiDB-lite"/>
    </source>
</evidence>